<feature type="transmembrane region" description="Helical" evidence="1">
    <location>
        <begin position="363"/>
        <end position="382"/>
    </location>
</feature>
<proteinExistence type="predicted"/>
<feature type="transmembrane region" description="Helical" evidence="1">
    <location>
        <begin position="117"/>
        <end position="134"/>
    </location>
</feature>
<feature type="transmembrane region" description="Helical" evidence="1">
    <location>
        <begin position="476"/>
        <end position="492"/>
    </location>
</feature>
<protein>
    <recommendedName>
        <fullName evidence="2">Membrane protein 6-pyruvoyl-tetrahydropterin synthase-related domain-containing protein</fullName>
    </recommendedName>
</protein>
<keyword evidence="1" id="KW-0472">Membrane</keyword>
<dbReference type="Pfam" id="PF10131">
    <property type="entry name" value="PTPS_related"/>
    <property type="match status" value="1"/>
</dbReference>
<feature type="transmembrane region" description="Helical" evidence="1">
    <location>
        <begin position="299"/>
        <end position="322"/>
    </location>
</feature>
<sequence>MRFSLVLSPFLLLTFFLFRPMLGSVWYPTHDTTHITRLYLMEQTIKNGQFPPIWAEGINQGYGYPLFHFYAPLLYYLALPIKLLTGSPFTALKLVLFLSSFLSMVGMYYFVRRWGRGPAIFSALAFGTLPYFALNLYVRGAYAEFLSMSLLPWLFLVWENLSSHRRQVLAAGVTALFLLSHNLIPLITAPFLLVWVILRQAKHPQAVILPALLTIMLSAFYLLPLLFERSFVQADAVAVTTDYALHFVSPTQLWNSAWGFGGSAQGIEDGMSFKLGKLLILLSLSSLPLLFFRSRARPFMIFFVTSAIVAIFLTTFSSSYVWDQLKLLQIVQFPWRFLSLVGFFLSVLAGLSLTLIRHQFLQTVVLLVLLGALFLTNLKLFVPQTTLSADLSRYTSPAYLSTVAPIVPEYMPAWMLTPPSSPAGELARAYYPTWKVLIDGQVVPTAPSAEGYLTYPNPTNSTDIKLIQFPTPLEKFSYLLTLVGLITLLIYVKI</sequence>
<evidence type="ECO:0000256" key="1">
    <source>
        <dbReference type="SAM" id="Phobius"/>
    </source>
</evidence>
<feature type="transmembrane region" description="Helical" evidence="1">
    <location>
        <begin position="170"/>
        <end position="195"/>
    </location>
</feature>
<reference evidence="3 4" key="1">
    <citation type="journal article" date="2016" name="Nat. Commun.">
        <title>Thousands of microbial genomes shed light on interconnected biogeochemical processes in an aquifer system.</title>
        <authorList>
            <person name="Anantharaman K."/>
            <person name="Brown C.T."/>
            <person name="Hug L.A."/>
            <person name="Sharon I."/>
            <person name="Castelle C.J."/>
            <person name="Probst A.J."/>
            <person name="Thomas B.C."/>
            <person name="Singh A."/>
            <person name="Wilkins M.J."/>
            <person name="Karaoz U."/>
            <person name="Brodie E.L."/>
            <person name="Williams K.H."/>
            <person name="Hubbard S.S."/>
            <person name="Banfield J.F."/>
        </authorList>
    </citation>
    <scope>NUCLEOTIDE SEQUENCE [LARGE SCALE GENOMIC DNA]</scope>
</reference>
<feature type="transmembrane region" description="Helical" evidence="1">
    <location>
        <begin position="91"/>
        <end position="111"/>
    </location>
</feature>
<feature type="transmembrane region" description="Helical" evidence="1">
    <location>
        <begin position="62"/>
        <end position="79"/>
    </location>
</feature>
<comment type="caution">
    <text evidence="3">The sequence shown here is derived from an EMBL/GenBank/DDBJ whole genome shotgun (WGS) entry which is preliminary data.</text>
</comment>
<accession>A0A1F5FHX6</accession>
<feature type="domain" description="Membrane protein 6-pyruvoyl-tetrahydropterin synthase-related" evidence="2">
    <location>
        <begin position="67"/>
        <end position="381"/>
    </location>
</feature>
<feature type="transmembrane region" description="Helical" evidence="1">
    <location>
        <begin position="207"/>
        <end position="227"/>
    </location>
</feature>
<dbReference type="EMBL" id="MFAM01000024">
    <property type="protein sequence ID" value="OGD79201.1"/>
    <property type="molecule type" value="Genomic_DNA"/>
</dbReference>
<evidence type="ECO:0000259" key="2">
    <source>
        <dbReference type="Pfam" id="PF10131"/>
    </source>
</evidence>
<keyword evidence="1" id="KW-1133">Transmembrane helix</keyword>
<dbReference type="AlphaFoldDB" id="A0A1F5FHX6"/>
<evidence type="ECO:0000313" key="4">
    <source>
        <dbReference type="Proteomes" id="UP000176682"/>
    </source>
</evidence>
<feature type="transmembrane region" description="Helical" evidence="1">
    <location>
        <begin position="334"/>
        <end position="356"/>
    </location>
</feature>
<dbReference type="Proteomes" id="UP000176682">
    <property type="component" value="Unassembled WGS sequence"/>
</dbReference>
<dbReference type="InterPro" id="IPR018776">
    <property type="entry name" value="Membrane_prot_PTPS-rel_domain"/>
</dbReference>
<organism evidence="3 4">
    <name type="scientific">Candidatus Collierbacteria bacterium RIFOXYB1_FULL_49_13</name>
    <dbReference type="NCBI Taxonomy" id="1817728"/>
    <lineage>
        <taxon>Bacteria</taxon>
        <taxon>Candidatus Collieribacteriota</taxon>
    </lineage>
</organism>
<name>A0A1F5FHX6_9BACT</name>
<feature type="transmembrane region" description="Helical" evidence="1">
    <location>
        <begin position="275"/>
        <end position="292"/>
    </location>
</feature>
<gene>
    <name evidence="3" type="ORF">A2368_00465</name>
</gene>
<keyword evidence="1" id="KW-0812">Transmembrane</keyword>
<evidence type="ECO:0000313" key="3">
    <source>
        <dbReference type="EMBL" id="OGD79201.1"/>
    </source>
</evidence>